<organism evidence="2 3">
    <name type="scientific">Madurella fahalii</name>
    <dbReference type="NCBI Taxonomy" id="1157608"/>
    <lineage>
        <taxon>Eukaryota</taxon>
        <taxon>Fungi</taxon>
        <taxon>Dikarya</taxon>
        <taxon>Ascomycota</taxon>
        <taxon>Pezizomycotina</taxon>
        <taxon>Sordariomycetes</taxon>
        <taxon>Sordariomycetidae</taxon>
        <taxon>Sordariales</taxon>
        <taxon>Sordariales incertae sedis</taxon>
        <taxon>Madurella</taxon>
    </lineage>
</organism>
<accession>A0ABQ0GH44</accession>
<dbReference type="EMBL" id="BAAFSV010000004">
    <property type="protein sequence ID" value="GAB1317092.1"/>
    <property type="molecule type" value="Genomic_DNA"/>
</dbReference>
<feature type="region of interest" description="Disordered" evidence="1">
    <location>
        <begin position="1"/>
        <end position="28"/>
    </location>
</feature>
<dbReference type="InterPro" id="IPR036259">
    <property type="entry name" value="MFS_trans_sf"/>
</dbReference>
<protein>
    <submittedName>
        <fullName evidence="2">Uncharacterized protein</fullName>
    </submittedName>
</protein>
<keyword evidence="3" id="KW-1185">Reference proteome</keyword>
<gene>
    <name evidence="2" type="ORF">MFIFM68171_07302</name>
</gene>
<sequence>MAPSEIETSRKGDDIEVEETKQPHRKTNVGFIATSTSIQDDNFVPDDIPNSLALFSATYVPYQLVMVLLGHRVGPRISLSWGILSWGVLSMANAAINNSGAPSFSPPPPRRYRVRLHPNGLLLHEHHVP</sequence>
<dbReference type="Proteomes" id="UP001628179">
    <property type="component" value="Unassembled WGS sequence"/>
</dbReference>
<feature type="compositionally biased region" description="Basic and acidic residues" evidence="1">
    <location>
        <begin position="7"/>
        <end position="22"/>
    </location>
</feature>
<comment type="caution">
    <text evidence="2">The sequence shown here is derived from an EMBL/GenBank/DDBJ whole genome shotgun (WGS) entry which is preliminary data.</text>
</comment>
<dbReference type="RefSeq" id="XP_070918823.1">
    <property type="nucleotide sequence ID" value="XM_071062722.1"/>
</dbReference>
<evidence type="ECO:0000256" key="1">
    <source>
        <dbReference type="SAM" id="MobiDB-lite"/>
    </source>
</evidence>
<evidence type="ECO:0000313" key="3">
    <source>
        <dbReference type="Proteomes" id="UP001628179"/>
    </source>
</evidence>
<dbReference type="SUPFAM" id="SSF103473">
    <property type="entry name" value="MFS general substrate transporter"/>
    <property type="match status" value="1"/>
</dbReference>
<evidence type="ECO:0000313" key="2">
    <source>
        <dbReference type="EMBL" id="GAB1317092.1"/>
    </source>
</evidence>
<dbReference type="Gene3D" id="1.20.1250.20">
    <property type="entry name" value="MFS general substrate transporter like domains"/>
    <property type="match status" value="1"/>
</dbReference>
<dbReference type="GeneID" id="98178045"/>
<proteinExistence type="predicted"/>
<name>A0ABQ0GH44_9PEZI</name>
<reference evidence="2 3" key="1">
    <citation type="submission" date="2024-09" db="EMBL/GenBank/DDBJ databases">
        <title>Itraconazole resistance in Madurella fahalii resulting from another homologue of gene encoding cytochrome P450 14-alpha sterol demethylase (CYP51).</title>
        <authorList>
            <person name="Yoshioka I."/>
            <person name="Fahal A.H."/>
            <person name="Kaneko S."/>
            <person name="Yaguchi T."/>
        </authorList>
    </citation>
    <scope>NUCLEOTIDE SEQUENCE [LARGE SCALE GENOMIC DNA]</scope>
    <source>
        <strain evidence="2 3">IFM 68171</strain>
    </source>
</reference>